<comment type="caution">
    <text evidence="1">The sequence shown here is derived from an EMBL/GenBank/DDBJ whole genome shotgun (WGS) entry which is preliminary data.</text>
</comment>
<gene>
    <name evidence="1" type="ORF">I4F81_009898</name>
</gene>
<reference evidence="1" key="1">
    <citation type="submission" date="2019-11" db="EMBL/GenBank/DDBJ databases">
        <title>Nori genome reveals adaptations in red seaweeds to the harsh intertidal environment.</title>
        <authorList>
            <person name="Wang D."/>
            <person name="Mao Y."/>
        </authorList>
    </citation>
    <scope>NUCLEOTIDE SEQUENCE</scope>
    <source>
        <tissue evidence="1">Gametophyte</tissue>
    </source>
</reference>
<proteinExistence type="predicted"/>
<sequence length="343" mass="35145">MPHTKQGLGCWRWPMGGQRWAWRRRSKLHTGRHAGPHHLPNRQPPDPPAQLPTAPERQRNPPPPPCGPALSRLRTHLTVLFSSRGSHLRPVSAGGSVRRPAPPCGRADLLVTMAAFALPPSAAAVASRGRGAAAITGRRSHLGPLTSHGRRSRRAPVAAASPPASSAAADGGGGSGGTTAAAPAAAATTTTTTTNTNTAAAVAAATAAAAAANPPPITYGGVQHAGVLVASTPTSLAWYTGLLGMADDTHLRNTALPFPGAFVRAGGAQIHLMELPNPDPVDGRPPHGGRDRHVAVTVAALEGVVARLDAAAWPYTMSASGRRALFVRDPDGNAVELIETPGL</sequence>
<evidence type="ECO:0000313" key="1">
    <source>
        <dbReference type="EMBL" id="KAK1867391.1"/>
    </source>
</evidence>
<name>A0ACC3CAU2_PYRYE</name>
<accession>A0ACC3CAU2</accession>
<evidence type="ECO:0000313" key="2">
    <source>
        <dbReference type="Proteomes" id="UP000798662"/>
    </source>
</evidence>
<dbReference type="Proteomes" id="UP000798662">
    <property type="component" value="Chromosome 3"/>
</dbReference>
<keyword evidence="2" id="KW-1185">Reference proteome</keyword>
<organism evidence="1 2">
    <name type="scientific">Pyropia yezoensis</name>
    <name type="common">Susabi-nori</name>
    <name type="synonym">Porphyra yezoensis</name>
    <dbReference type="NCBI Taxonomy" id="2788"/>
    <lineage>
        <taxon>Eukaryota</taxon>
        <taxon>Rhodophyta</taxon>
        <taxon>Bangiophyceae</taxon>
        <taxon>Bangiales</taxon>
        <taxon>Bangiaceae</taxon>
        <taxon>Pyropia</taxon>
    </lineage>
</organism>
<dbReference type="EMBL" id="CM020620">
    <property type="protein sequence ID" value="KAK1867391.1"/>
    <property type="molecule type" value="Genomic_DNA"/>
</dbReference>
<protein>
    <submittedName>
        <fullName evidence="1">Uncharacterized protein</fullName>
    </submittedName>
</protein>